<reference evidence="3" key="1">
    <citation type="submission" date="2022-11" db="UniProtKB">
        <authorList>
            <consortium name="WormBaseParasite"/>
        </authorList>
    </citation>
    <scope>IDENTIFICATION</scope>
</reference>
<protein>
    <submittedName>
        <fullName evidence="3">Uncharacterized protein</fullName>
    </submittedName>
</protein>
<name>A0A914EGM5_9BILA</name>
<accession>A0A914EGM5</accession>
<dbReference type="WBParaSite" id="ACRNAN_scaffold7959.g10313.t1">
    <property type="protein sequence ID" value="ACRNAN_scaffold7959.g10313.t1"/>
    <property type="gene ID" value="ACRNAN_scaffold7959.g10313"/>
</dbReference>
<keyword evidence="2" id="KW-1185">Reference proteome</keyword>
<dbReference type="Proteomes" id="UP000887540">
    <property type="component" value="Unplaced"/>
</dbReference>
<proteinExistence type="predicted"/>
<evidence type="ECO:0000313" key="3">
    <source>
        <dbReference type="WBParaSite" id="ACRNAN_scaffold7959.g10313.t1"/>
    </source>
</evidence>
<evidence type="ECO:0000256" key="1">
    <source>
        <dbReference type="SAM" id="MobiDB-lite"/>
    </source>
</evidence>
<organism evidence="2 3">
    <name type="scientific">Acrobeloides nanus</name>
    <dbReference type="NCBI Taxonomy" id="290746"/>
    <lineage>
        <taxon>Eukaryota</taxon>
        <taxon>Metazoa</taxon>
        <taxon>Ecdysozoa</taxon>
        <taxon>Nematoda</taxon>
        <taxon>Chromadorea</taxon>
        <taxon>Rhabditida</taxon>
        <taxon>Tylenchina</taxon>
        <taxon>Cephalobomorpha</taxon>
        <taxon>Cephaloboidea</taxon>
        <taxon>Cephalobidae</taxon>
        <taxon>Acrobeloides</taxon>
    </lineage>
</organism>
<dbReference type="AlphaFoldDB" id="A0A914EGM5"/>
<evidence type="ECO:0000313" key="2">
    <source>
        <dbReference type="Proteomes" id="UP000887540"/>
    </source>
</evidence>
<feature type="compositionally biased region" description="Pro residues" evidence="1">
    <location>
        <begin position="331"/>
        <end position="365"/>
    </location>
</feature>
<feature type="region of interest" description="Disordered" evidence="1">
    <location>
        <begin position="322"/>
        <end position="376"/>
    </location>
</feature>
<sequence>MNKLSREILQVVLFQETRTAAYVPSDVEDAIIMELVNLIKEQKVQSDKLNTKEEWDSVFWDDIYTRPDIQTDYLNEVLKHNESTNHFKYHYENEDEFWGKLDQTHHGTTSGSSGGGGGISLFGFKIGGGGGKNSVTKTDEHLLNETHTKQKEFNSTDELRSFLDKENVNSRWTGEKFEQKPMELYRVNTRKLESSGQLLYKRVVLTSLTAVSGFEIKPETPWSIPQSTNIPPQGLGRQNILSWPADLITIQNQVFAEGLNNEETAVKIHNILSTNYPRDKYFVAVWTRKFENSSEEARIFSTPEIADRVNLWEHEPVIEAILSPKEQPPKEVAPPEPPPQEPVNVEPPPPQEPVNAEPPPPPAQENPPARRKRNTPPKRACLIYRSIFEEGRNKVPDYSRSKGVFEDGRYKVPKNLPNFNATMDVWSVLRPTFNENFPFMAVIQWQTDVHATWYMSGEGMNVNDKYLLFALNSTHPQMFRRQVSSPQIAILKCLILICPSSTVATPFF</sequence>